<keyword evidence="1" id="KW-0812">Transmembrane</keyword>
<feature type="non-terminal residue" evidence="2">
    <location>
        <position position="97"/>
    </location>
</feature>
<evidence type="ECO:0000256" key="1">
    <source>
        <dbReference type="SAM" id="Phobius"/>
    </source>
</evidence>
<accession>A0A9P8AR62</accession>
<sequence length="97" mass="10999">MALSPAPDREYSFVPDRMSTSYLLFAKLLIGTASTAPWQQWIGPLGMYISLTVYPIYGITILLQIVEIVVSDQSLGLRCLPPDDIEHQLWAFHYLQL</sequence>
<feature type="transmembrane region" description="Helical" evidence="1">
    <location>
        <begin position="21"/>
        <end position="39"/>
    </location>
</feature>
<keyword evidence="1" id="KW-0472">Membrane</keyword>
<dbReference type="EMBL" id="MU250539">
    <property type="protein sequence ID" value="KAG7444859.1"/>
    <property type="molecule type" value="Genomic_DNA"/>
</dbReference>
<feature type="transmembrane region" description="Helical" evidence="1">
    <location>
        <begin position="45"/>
        <end position="70"/>
    </location>
</feature>
<protein>
    <submittedName>
        <fullName evidence="2">Uncharacterized protein</fullName>
    </submittedName>
</protein>
<evidence type="ECO:0000313" key="2">
    <source>
        <dbReference type="EMBL" id="KAG7444859.1"/>
    </source>
</evidence>
<keyword evidence="3" id="KW-1185">Reference proteome</keyword>
<dbReference type="AlphaFoldDB" id="A0A9P8AR62"/>
<keyword evidence="1" id="KW-1133">Transmembrane helix</keyword>
<gene>
    <name evidence="2" type="ORF">BT62DRAFT_1077608</name>
</gene>
<evidence type="ECO:0000313" key="3">
    <source>
        <dbReference type="Proteomes" id="UP000812287"/>
    </source>
</evidence>
<dbReference type="GeneID" id="66101615"/>
<dbReference type="RefSeq" id="XP_043038359.1">
    <property type="nucleotide sequence ID" value="XM_043179321.1"/>
</dbReference>
<dbReference type="Proteomes" id="UP000812287">
    <property type="component" value="Unassembled WGS sequence"/>
</dbReference>
<comment type="caution">
    <text evidence="2">The sequence shown here is derived from an EMBL/GenBank/DDBJ whole genome shotgun (WGS) entry which is preliminary data.</text>
</comment>
<proteinExistence type="predicted"/>
<name>A0A9P8AR62_9AGAR</name>
<reference evidence="2" key="1">
    <citation type="submission" date="2020-11" db="EMBL/GenBank/DDBJ databases">
        <title>Adaptations for nitrogen fixation in a non-lichenized fungal sporocarp promotes dispersal by wood-feeding termites.</title>
        <authorList>
            <consortium name="DOE Joint Genome Institute"/>
            <person name="Koch R.A."/>
            <person name="Yoon G."/>
            <person name="Arayal U."/>
            <person name="Lail K."/>
            <person name="Amirebrahimi M."/>
            <person name="Labutti K."/>
            <person name="Lipzen A."/>
            <person name="Riley R."/>
            <person name="Barry K."/>
            <person name="Henrissat B."/>
            <person name="Grigoriev I.V."/>
            <person name="Herr J.R."/>
            <person name="Aime M.C."/>
        </authorList>
    </citation>
    <scope>NUCLEOTIDE SEQUENCE</scope>
    <source>
        <strain evidence="2">MCA 3950</strain>
    </source>
</reference>
<organism evidence="2 3">
    <name type="scientific">Guyanagaster necrorhizus</name>
    <dbReference type="NCBI Taxonomy" id="856835"/>
    <lineage>
        <taxon>Eukaryota</taxon>
        <taxon>Fungi</taxon>
        <taxon>Dikarya</taxon>
        <taxon>Basidiomycota</taxon>
        <taxon>Agaricomycotina</taxon>
        <taxon>Agaricomycetes</taxon>
        <taxon>Agaricomycetidae</taxon>
        <taxon>Agaricales</taxon>
        <taxon>Marasmiineae</taxon>
        <taxon>Physalacriaceae</taxon>
        <taxon>Guyanagaster</taxon>
    </lineage>
</organism>